<keyword evidence="5" id="KW-0540">Nuclease</keyword>
<dbReference type="EMBL" id="JABELV010000029">
    <property type="protein sequence ID" value="KAG7562618.1"/>
    <property type="molecule type" value="Genomic_DNA"/>
</dbReference>
<feature type="domain" description="USP" evidence="10">
    <location>
        <begin position="538"/>
        <end position="910"/>
    </location>
</feature>
<dbReference type="GO" id="GO:0004535">
    <property type="term" value="F:poly(A)-specific ribonuclease activity"/>
    <property type="evidence" value="ECO:0007669"/>
    <property type="project" value="TreeGrafter"/>
</dbReference>
<evidence type="ECO:0000256" key="9">
    <source>
        <dbReference type="SAM" id="MobiDB-lite"/>
    </source>
</evidence>
<evidence type="ECO:0000256" key="2">
    <source>
        <dbReference type="ARBA" id="ARBA00022490"/>
    </source>
</evidence>
<evidence type="ECO:0000313" key="11">
    <source>
        <dbReference type="EMBL" id="KAG7562618.1"/>
    </source>
</evidence>
<dbReference type="GO" id="GO:0000932">
    <property type="term" value="C:P-body"/>
    <property type="evidence" value="ECO:0007669"/>
    <property type="project" value="TreeGrafter"/>
</dbReference>
<dbReference type="InterPro" id="IPR028881">
    <property type="entry name" value="PAN2_UCH_dom"/>
</dbReference>
<dbReference type="Pfam" id="PF00929">
    <property type="entry name" value="RNase_T"/>
    <property type="match status" value="1"/>
</dbReference>
<evidence type="ECO:0000256" key="8">
    <source>
        <dbReference type="ARBA" id="ARBA00022839"/>
    </source>
</evidence>
<keyword evidence="2" id="KW-0963">Cytoplasm</keyword>
<dbReference type="PANTHER" id="PTHR15728:SF0">
    <property type="entry name" value="PAN2-PAN3 DEADENYLATION COMPLEX CATALYTIC SUBUNIT PAN2"/>
    <property type="match status" value="1"/>
</dbReference>
<dbReference type="GO" id="GO:0000289">
    <property type="term" value="P:nuclear-transcribed mRNA poly(A) tail shortening"/>
    <property type="evidence" value="ECO:0007669"/>
    <property type="project" value="TreeGrafter"/>
</dbReference>
<reference evidence="11" key="1">
    <citation type="submission" date="2020-04" db="EMBL/GenBank/DDBJ databases">
        <title>Analysis of mating type loci in Filobasidium floriforme.</title>
        <authorList>
            <person name="Nowrousian M."/>
        </authorList>
    </citation>
    <scope>NUCLEOTIDE SEQUENCE</scope>
    <source>
        <strain evidence="11">CBS 6242</strain>
    </source>
</reference>
<keyword evidence="8" id="KW-0269">Exonuclease</keyword>
<dbReference type="AlphaFoldDB" id="A0A8K0JQ42"/>
<keyword evidence="7" id="KW-0378">Hydrolase</keyword>
<evidence type="ECO:0000256" key="1">
    <source>
        <dbReference type="ARBA" id="ARBA00004496"/>
    </source>
</evidence>
<keyword evidence="3" id="KW-0853">WD repeat</keyword>
<dbReference type="InterPro" id="IPR015943">
    <property type="entry name" value="WD40/YVTN_repeat-like_dom_sf"/>
</dbReference>
<dbReference type="Pfam" id="PF20770">
    <property type="entry name" value="PAN2_N"/>
    <property type="match status" value="1"/>
</dbReference>
<keyword evidence="4" id="KW-0507">mRNA processing</keyword>
<dbReference type="InterPro" id="IPR036397">
    <property type="entry name" value="RNaseH_sf"/>
</dbReference>
<comment type="subcellular location">
    <subcellularLocation>
        <location evidence="1">Cytoplasm</location>
    </subcellularLocation>
</comment>
<dbReference type="FunFam" id="3.30.420.10:FF:000028">
    <property type="entry name" value="PAN2-PAN3 deadenylation complex catalytic subunit PAN2"/>
    <property type="match status" value="1"/>
</dbReference>
<evidence type="ECO:0000256" key="5">
    <source>
        <dbReference type="ARBA" id="ARBA00022722"/>
    </source>
</evidence>
<dbReference type="InterPro" id="IPR011047">
    <property type="entry name" value="Quinoprotein_ADH-like_sf"/>
</dbReference>
<dbReference type="Gene3D" id="3.90.70.10">
    <property type="entry name" value="Cysteine proteinases"/>
    <property type="match status" value="1"/>
</dbReference>
<dbReference type="GO" id="GO:0046872">
    <property type="term" value="F:metal ion binding"/>
    <property type="evidence" value="ECO:0007669"/>
    <property type="project" value="UniProtKB-KW"/>
</dbReference>
<dbReference type="InterPro" id="IPR038765">
    <property type="entry name" value="Papain-like_cys_pep_sf"/>
</dbReference>
<name>A0A8K0JQ42_9TREE</name>
<dbReference type="InterPro" id="IPR048841">
    <property type="entry name" value="PAN2_N"/>
</dbReference>
<dbReference type="Pfam" id="PF13423">
    <property type="entry name" value="UCH_1"/>
    <property type="match status" value="1"/>
</dbReference>
<dbReference type="SUPFAM" id="SSF53098">
    <property type="entry name" value="Ribonuclease H-like"/>
    <property type="match status" value="1"/>
</dbReference>
<dbReference type="PANTHER" id="PTHR15728">
    <property type="entry name" value="DEADENYLATION COMPLEX CATALYTIC SUBUNIT PAN2"/>
    <property type="match status" value="1"/>
</dbReference>
<dbReference type="SMART" id="SM00479">
    <property type="entry name" value="EXOIII"/>
    <property type="match status" value="1"/>
</dbReference>
<evidence type="ECO:0000313" key="12">
    <source>
        <dbReference type="Proteomes" id="UP000812966"/>
    </source>
</evidence>
<organism evidence="11 12">
    <name type="scientific">Filobasidium floriforme</name>
    <dbReference type="NCBI Taxonomy" id="5210"/>
    <lineage>
        <taxon>Eukaryota</taxon>
        <taxon>Fungi</taxon>
        <taxon>Dikarya</taxon>
        <taxon>Basidiomycota</taxon>
        <taxon>Agaricomycotina</taxon>
        <taxon>Tremellomycetes</taxon>
        <taxon>Filobasidiales</taxon>
        <taxon>Filobasidiaceae</taxon>
        <taxon>Filobasidium</taxon>
    </lineage>
</organism>
<feature type="compositionally biased region" description="Polar residues" evidence="9">
    <location>
        <begin position="662"/>
        <end position="672"/>
    </location>
</feature>
<evidence type="ECO:0000256" key="4">
    <source>
        <dbReference type="ARBA" id="ARBA00022664"/>
    </source>
</evidence>
<dbReference type="InterPro" id="IPR050785">
    <property type="entry name" value="PAN2-PAN3_catalytic_subunit"/>
</dbReference>
<comment type="caution">
    <text evidence="11">The sequence shown here is derived from an EMBL/GenBank/DDBJ whole genome shotgun (WGS) entry which is preliminary data.</text>
</comment>
<accession>A0A8K0JQ42</accession>
<sequence length="1243" mass="136296">MGYTPSQVIPPAAATPFDPAPYPTALSFDPYADLLLVGSSSGTVTSYCSAVSLERHAVYCAHGSKGFGTYSTMRMGFGAGEVRQLKVVDKEIWSLTEGGLAGAKRGGLVRWTVSDPLFALRTFDSNPLNSHEIVAGGTGARLTIVNTSQGKVAKNVDQPHSLSHIFTLPRSILTGSPSGLLQILDPRQNYRQVSVLSAPSSQTGGLTGVDVQGDLVAAWGWNVLQGQPTPSSTVSLYDLRTSRMLPPVNFDQGVSWAKLDPHKPSSIVVASSSGFIDVLDTNEDENSRSDSAENGVQLDIDQYVTALAISPRGDYLAVGDSLGQVQLLTSHDISAESDLVGVDGMLHLPPLNGHDNGTKVEWPDLPMPVPDVKWANRTPLNVIGMPFYDTPLLSNFAPADYATASSPLFNPSKPIPSAVLANMRIIDGVGYAPLPRDMKGKRNVVCEDSSANLISADSGPHGIMGRGKLALRKESGPKFRSERNRRGAAEVLDDEASGLTGLTNGPSMPKHYRKVEIKYSKFGVESLFPRFYNKTQHSGLETHISNSYTNSLLQAYHYTLPFRACAKAHLAIDCPKEHCMLCESGFLFRMLEDAKGINCQASNFSRAFSATSQAHALGLFVPESEAKKKDFAALIQKFNRWFTNTVAAEDAPTGRGSDSHRNTPPNGSGTTSSLITRVLALKGRTDNACSLCGQSVFKEFSAHVVDMLYPRKSTGTSLGDEGCFASILQNSLTRETTTKTNCTNCSRLTTFTSRRRYGTDMLGNEVRRFPPVLSINASIISDEHLEVWRDTPLARSKHGRKRFLPDGVRIRLGEGGDVQVYDDNDSSPSQPQDMRYIVRAFVASIQEHESDEAHLVAFVRAPNDTDASTSHDQPRWLLFNDFLVKEVSADEALSCAPAWKSPALVVLERIGTEDVLDLEGLPKQIDPTILVRDSLISGRRNRQQIKHTCLDLDEIPSPGTLVAIDAEFIALQLEELEIRSDGTKNVLRPTKMSLARVSVLRGDGARESLPFIDDYIHTSEPVVDYLTEFSGIKEGDLNPSTSIHTLVPLKVAYKKLRTLVDLGCVFVGHGLPKDFRTINIFVPPTQVIDTVAIFYDPSRHRRLSLRFLSWFLLKQDIQTAEHDSIEDARCALQLYKKYQTFVQENRFEDVLEDIYDAGQRLVSADMARNTFVALTSVDRYNPGLQTSSNERSGTCRQLANLTGATDARETVYSEEPARSAGRARAEYCRVSYAASTLCRQRLR</sequence>
<dbReference type="SUPFAM" id="SSF54001">
    <property type="entry name" value="Cysteine proteinases"/>
    <property type="match status" value="1"/>
</dbReference>
<dbReference type="Gene3D" id="2.130.10.10">
    <property type="entry name" value="YVTN repeat-like/Quinoprotein amine dehydrogenase"/>
    <property type="match status" value="1"/>
</dbReference>
<dbReference type="GO" id="GO:0031251">
    <property type="term" value="C:PAN complex"/>
    <property type="evidence" value="ECO:0007669"/>
    <property type="project" value="TreeGrafter"/>
</dbReference>
<dbReference type="Proteomes" id="UP000812966">
    <property type="component" value="Unassembled WGS sequence"/>
</dbReference>
<dbReference type="Gene3D" id="3.30.420.10">
    <property type="entry name" value="Ribonuclease H-like superfamily/Ribonuclease H"/>
    <property type="match status" value="1"/>
</dbReference>
<evidence type="ECO:0000256" key="7">
    <source>
        <dbReference type="ARBA" id="ARBA00022801"/>
    </source>
</evidence>
<evidence type="ECO:0000259" key="10">
    <source>
        <dbReference type="PROSITE" id="PS50235"/>
    </source>
</evidence>
<keyword evidence="6" id="KW-0479">Metal-binding</keyword>
<feature type="region of interest" description="Disordered" evidence="9">
    <location>
        <begin position="649"/>
        <end position="672"/>
    </location>
</feature>
<gene>
    <name evidence="11" type="ORF">FFLO_01991</name>
</gene>
<dbReference type="GO" id="GO:0006397">
    <property type="term" value="P:mRNA processing"/>
    <property type="evidence" value="ECO:0007669"/>
    <property type="project" value="UniProtKB-KW"/>
</dbReference>
<dbReference type="CDD" id="cd06143">
    <property type="entry name" value="PAN2_exo"/>
    <property type="match status" value="1"/>
</dbReference>
<evidence type="ECO:0000256" key="3">
    <source>
        <dbReference type="ARBA" id="ARBA00022574"/>
    </source>
</evidence>
<dbReference type="GO" id="GO:0003676">
    <property type="term" value="F:nucleic acid binding"/>
    <property type="evidence" value="ECO:0007669"/>
    <property type="project" value="InterPro"/>
</dbReference>
<dbReference type="PROSITE" id="PS50235">
    <property type="entry name" value="USP_3"/>
    <property type="match status" value="1"/>
</dbReference>
<dbReference type="InterPro" id="IPR013520">
    <property type="entry name" value="Ribonucl_H"/>
</dbReference>
<protein>
    <recommendedName>
        <fullName evidence="10">USP domain-containing protein</fullName>
    </recommendedName>
</protein>
<dbReference type="SUPFAM" id="SSF50998">
    <property type="entry name" value="Quinoprotein alcohol dehydrogenase-like"/>
    <property type="match status" value="1"/>
</dbReference>
<dbReference type="InterPro" id="IPR012337">
    <property type="entry name" value="RNaseH-like_sf"/>
</dbReference>
<evidence type="ECO:0000256" key="6">
    <source>
        <dbReference type="ARBA" id="ARBA00022723"/>
    </source>
</evidence>
<proteinExistence type="predicted"/>
<dbReference type="InterPro" id="IPR028889">
    <property type="entry name" value="USP"/>
</dbReference>
<keyword evidence="12" id="KW-1185">Reference proteome</keyword>